<reference evidence="6 7" key="1">
    <citation type="journal article" date="2016" name="Mol. Biol. Evol.">
        <title>Comparative Genomics of Early-Diverging Mushroom-Forming Fungi Provides Insights into the Origins of Lignocellulose Decay Capabilities.</title>
        <authorList>
            <person name="Nagy L.G."/>
            <person name="Riley R."/>
            <person name="Tritt A."/>
            <person name="Adam C."/>
            <person name="Daum C."/>
            <person name="Floudas D."/>
            <person name="Sun H."/>
            <person name="Yadav J.S."/>
            <person name="Pangilinan J."/>
            <person name="Larsson K.H."/>
            <person name="Matsuura K."/>
            <person name="Barry K."/>
            <person name="Labutti K."/>
            <person name="Kuo R."/>
            <person name="Ohm R.A."/>
            <person name="Bhattacharya S.S."/>
            <person name="Shirouzu T."/>
            <person name="Yoshinaga Y."/>
            <person name="Martin F.M."/>
            <person name="Grigoriev I.V."/>
            <person name="Hibbett D.S."/>
        </authorList>
    </citation>
    <scope>NUCLEOTIDE SEQUENCE [LARGE SCALE GENOMIC DNA]</scope>
    <source>
        <strain evidence="6 7">HHB10207 ss-3</strain>
    </source>
</reference>
<evidence type="ECO:0000256" key="3">
    <source>
        <dbReference type="ARBA" id="ARBA00023038"/>
    </source>
</evidence>
<dbReference type="PROSITE" id="PS50023">
    <property type="entry name" value="LIM_DOMAIN_2"/>
    <property type="match status" value="1"/>
</dbReference>
<proteinExistence type="predicted"/>
<dbReference type="Gene3D" id="2.10.110.10">
    <property type="entry name" value="Cysteine Rich Protein"/>
    <property type="match status" value="2"/>
</dbReference>
<evidence type="ECO:0000313" key="7">
    <source>
        <dbReference type="Proteomes" id="UP000076798"/>
    </source>
</evidence>
<dbReference type="SMART" id="SM00132">
    <property type="entry name" value="LIM"/>
    <property type="match status" value="2"/>
</dbReference>
<dbReference type="PANTHER" id="PTHR24210">
    <property type="entry name" value="LIM DOMAIN-CONTAINING PROTEIN"/>
    <property type="match status" value="1"/>
</dbReference>
<name>A0A166EKA8_9AGAM</name>
<dbReference type="PROSITE" id="PS00478">
    <property type="entry name" value="LIM_DOMAIN_1"/>
    <property type="match status" value="1"/>
</dbReference>
<dbReference type="EMBL" id="KV428042">
    <property type="protein sequence ID" value="KZT39690.1"/>
    <property type="molecule type" value="Genomic_DNA"/>
</dbReference>
<accession>A0A166EKA8</accession>
<dbReference type="STRING" id="1314776.A0A166EKA8"/>
<protein>
    <recommendedName>
        <fullName evidence="5">LIM zinc-binding domain-containing protein</fullName>
    </recommendedName>
</protein>
<feature type="domain" description="LIM zinc-binding" evidence="5">
    <location>
        <begin position="27"/>
        <end position="90"/>
    </location>
</feature>
<dbReference type="PANTHER" id="PTHR24210:SF14">
    <property type="entry name" value="LIM ZINC-BINDING DOMAIN-CONTAINING PROTEIN"/>
    <property type="match status" value="1"/>
</dbReference>
<dbReference type="InterPro" id="IPR017351">
    <property type="entry name" value="PINCH-1-4-like"/>
</dbReference>
<evidence type="ECO:0000259" key="5">
    <source>
        <dbReference type="PROSITE" id="PS50023"/>
    </source>
</evidence>
<dbReference type="AlphaFoldDB" id="A0A166EKA8"/>
<keyword evidence="7" id="KW-1185">Reference proteome</keyword>
<keyword evidence="1 4" id="KW-0479">Metal-binding</keyword>
<dbReference type="GO" id="GO:0046872">
    <property type="term" value="F:metal ion binding"/>
    <property type="evidence" value="ECO:0007669"/>
    <property type="project" value="UniProtKB-KW"/>
</dbReference>
<dbReference type="OrthoDB" id="1112565at2759"/>
<dbReference type="GO" id="GO:0030695">
    <property type="term" value="F:GTPase regulator activity"/>
    <property type="evidence" value="ECO:0007669"/>
    <property type="project" value="UniProtKB-ARBA"/>
</dbReference>
<dbReference type="Proteomes" id="UP000076798">
    <property type="component" value="Unassembled WGS sequence"/>
</dbReference>
<evidence type="ECO:0000256" key="2">
    <source>
        <dbReference type="ARBA" id="ARBA00022833"/>
    </source>
</evidence>
<sequence>MGGGFKVMAVVFFANHVGRTCIFRRQAECRRCGLPIEKGAVSSSDGQLKGKYHKDCFNCSTCEKPFPDKSFYVFEGKPYCDYHYHEVNNSLCASPTCGQPIEGPCAVSHDGKRYHPEHMVCDWPGCDVGLEEYWEVDGKSLCEKHALKAEDSLLRLSVSSESDDDTLRNEDLKPAGVVDEMENTWVPSKRATKRITRFIELSVPIGSPKGGDANKTLSGGERF</sequence>
<keyword evidence="2 4" id="KW-0862">Zinc</keyword>
<keyword evidence="3 4" id="KW-0440">LIM domain</keyword>
<dbReference type="InterPro" id="IPR001781">
    <property type="entry name" value="Znf_LIM"/>
</dbReference>
<gene>
    <name evidence="6" type="ORF">SISSUDRAFT_1095551</name>
</gene>
<evidence type="ECO:0000256" key="1">
    <source>
        <dbReference type="ARBA" id="ARBA00022723"/>
    </source>
</evidence>
<organism evidence="6 7">
    <name type="scientific">Sistotremastrum suecicum HHB10207 ss-3</name>
    <dbReference type="NCBI Taxonomy" id="1314776"/>
    <lineage>
        <taxon>Eukaryota</taxon>
        <taxon>Fungi</taxon>
        <taxon>Dikarya</taxon>
        <taxon>Basidiomycota</taxon>
        <taxon>Agaricomycotina</taxon>
        <taxon>Agaricomycetes</taxon>
        <taxon>Sistotremastrales</taxon>
        <taxon>Sistotremastraceae</taxon>
        <taxon>Sistotremastrum</taxon>
    </lineage>
</organism>
<dbReference type="SUPFAM" id="SSF57716">
    <property type="entry name" value="Glucocorticoid receptor-like (DNA-binding domain)"/>
    <property type="match status" value="1"/>
</dbReference>
<evidence type="ECO:0000256" key="4">
    <source>
        <dbReference type="PROSITE-ProRule" id="PRU00125"/>
    </source>
</evidence>
<dbReference type="Pfam" id="PF00412">
    <property type="entry name" value="LIM"/>
    <property type="match status" value="2"/>
</dbReference>
<evidence type="ECO:0000313" key="6">
    <source>
        <dbReference type="EMBL" id="KZT39690.1"/>
    </source>
</evidence>